<dbReference type="OrthoDB" id="277935at2"/>
<name>A0A1P8WP51_9PLAN</name>
<evidence type="ECO:0000313" key="1">
    <source>
        <dbReference type="EMBL" id="APZ95831.1"/>
    </source>
</evidence>
<evidence type="ECO:0000313" key="2">
    <source>
        <dbReference type="Proteomes" id="UP000187735"/>
    </source>
</evidence>
<dbReference type="KEGG" id="fmr:Fuma_05493"/>
<dbReference type="EMBL" id="CP017641">
    <property type="protein sequence ID" value="APZ95831.1"/>
    <property type="molecule type" value="Genomic_DNA"/>
</dbReference>
<sequence length="383" mass="43904">MNRRTKFVCIFLCGILCREDFANAQRVVVPSIQYPRGYRRYHGHYGWHSPGTALSARVHAQADVIRSTGKAAVDFAAARRIRADAVRAELKNSVERTWSYWQRREIIETELAKRKIDVAARRKRISGRTWEKLKLHPDLSRIQIANGAALNFLMYRLSATALAWDPADPTDQFDSAVLEYLRMDPDVLHKLRLQQTAGTSSFVFRADEGVPLKMDWWPYLLRRDEFAALRENFVAKRQAVIDDAADGEITVASLEALELASVDLSTKFRERYNRFRRLAEGVASYREAKDAENFLRSMDLEIARLQRTGDATAFDQSLRFAPDESERHLPALVAFMARNGLKFAPPQPGEESAYFTTFQLLRDFYLAYEDDDEGIKDPKAEKA</sequence>
<keyword evidence="2" id="KW-1185">Reference proteome</keyword>
<dbReference type="AlphaFoldDB" id="A0A1P8WP51"/>
<gene>
    <name evidence="1" type="ORF">Fuma_05493</name>
</gene>
<dbReference type="RefSeq" id="WP_077026937.1">
    <property type="nucleotide sequence ID" value="NZ_CP017641.1"/>
</dbReference>
<organism evidence="1 2">
    <name type="scientific">Fuerstiella marisgermanici</name>
    <dbReference type="NCBI Taxonomy" id="1891926"/>
    <lineage>
        <taxon>Bacteria</taxon>
        <taxon>Pseudomonadati</taxon>
        <taxon>Planctomycetota</taxon>
        <taxon>Planctomycetia</taxon>
        <taxon>Planctomycetales</taxon>
        <taxon>Planctomycetaceae</taxon>
        <taxon>Fuerstiella</taxon>
    </lineage>
</organism>
<reference evidence="1 2" key="1">
    <citation type="journal article" date="2016" name="Front. Microbiol.">
        <title>Fuerstia marisgermanicae gen. nov., sp. nov., an Unusual Member of the Phylum Planctomycetes from the German Wadden Sea.</title>
        <authorList>
            <person name="Kohn T."/>
            <person name="Heuer A."/>
            <person name="Jogler M."/>
            <person name="Vollmers J."/>
            <person name="Boedeker C."/>
            <person name="Bunk B."/>
            <person name="Rast P."/>
            <person name="Borchert D."/>
            <person name="Glockner I."/>
            <person name="Freese H.M."/>
            <person name="Klenk H.P."/>
            <person name="Overmann J."/>
            <person name="Kaster A.K."/>
            <person name="Rohde M."/>
            <person name="Wiegand S."/>
            <person name="Jogler C."/>
        </authorList>
    </citation>
    <scope>NUCLEOTIDE SEQUENCE [LARGE SCALE GENOMIC DNA]</scope>
    <source>
        <strain evidence="1 2">NH11</strain>
    </source>
</reference>
<protein>
    <submittedName>
        <fullName evidence="1">Uncharacterized protein</fullName>
    </submittedName>
</protein>
<dbReference type="STRING" id="1891926.Fuma_05493"/>
<proteinExistence type="predicted"/>
<dbReference type="Proteomes" id="UP000187735">
    <property type="component" value="Chromosome"/>
</dbReference>
<accession>A0A1P8WP51</accession>